<gene>
    <name evidence="7" type="ORF">SAE02_48930</name>
</gene>
<dbReference type="InterPro" id="IPR003660">
    <property type="entry name" value="HAMP_dom"/>
</dbReference>
<evidence type="ECO:0000259" key="5">
    <source>
        <dbReference type="PROSITE" id="PS50111"/>
    </source>
</evidence>
<dbReference type="GO" id="GO:0035438">
    <property type="term" value="F:cyclic-di-GMP binding"/>
    <property type="evidence" value="ECO:0007669"/>
    <property type="project" value="InterPro"/>
</dbReference>
<dbReference type="AlphaFoldDB" id="A0A512DW95"/>
<feature type="domain" description="HAMP" evidence="6">
    <location>
        <begin position="223"/>
        <end position="276"/>
    </location>
</feature>
<evidence type="ECO:0000256" key="2">
    <source>
        <dbReference type="ARBA" id="ARBA00029447"/>
    </source>
</evidence>
<sequence length="678" mass="71811">MTINFRITFANLLFVAMLLAAAGSMFVFTRNQEDRIERSEKAAELAAVQGIRLVTLIKTIQIEVVQVQQWLTDISATRGLDGLDDGYDEADQAADGFEAAVAEAEELARAMNLPEAVEALQVVSLTFPPYYALGNRMAQVYVAEGPAGGNRIMGDFDTVAERLNEELDNLVTLTTDASNRATADLLDQLRTVSREARWLVSFMVVLGAVGIVLGASITLMVRRGVIRPLQDMTAAMGAMSHGVLDVRITGSGRRDEIGAMASALEIFRTQARENERLRAEGDRQRDEADGNRRRALAEMADRVEREMTQSVEALARRTGDMDGNAQGMASSAVLVSARSQSVSAAAAQALSNAEQVAAAADQLAASIAEIGTQVASASSISHAAVETSGRTKTAISSLSAAVDRIGDVAHLIQDIASQTNLLALNATIEAARAGEAGKGFAIVAGEVKNLATQTSRSTEEISRIIGEIEQVTGTVVSSVEETGGRIVEMDQVANSIAAAIKEQAAATGEISRNVVQTAGAAREVTHQIAEVSAEAGKTGERADEVRVLAGEVASSIETLKQALVRAVRTSTEEVDRRRKPRFAVDRQGQLRAAALDTAVKISNMSEGGAMIDGALDLAPGTAGTLSIDGVPMALPFRVRDAHAGAVHVKFDLDETQAAAFHQHFLKLTEGLQPIEQAA</sequence>
<evidence type="ECO:0000313" key="7">
    <source>
        <dbReference type="EMBL" id="GEO40745.1"/>
    </source>
</evidence>
<feature type="transmembrane region" description="Helical" evidence="4">
    <location>
        <begin position="6"/>
        <end position="28"/>
    </location>
</feature>
<dbReference type="PANTHER" id="PTHR32089">
    <property type="entry name" value="METHYL-ACCEPTING CHEMOTAXIS PROTEIN MCPB"/>
    <property type="match status" value="1"/>
</dbReference>
<dbReference type="InterPro" id="IPR004089">
    <property type="entry name" value="MCPsignal_dom"/>
</dbReference>
<evidence type="ECO:0000256" key="4">
    <source>
        <dbReference type="SAM" id="Phobius"/>
    </source>
</evidence>
<keyword evidence="8" id="KW-1185">Reference proteome</keyword>
<evidence type="ECO:0000313" key="8">
    <source>
        <dbReference type="Proteomes" id="UP000321523"/>
    </source>
</evidence>
<organism evidence="7 8">
    <name type="scientific">Skermanella aerolata</name>
    <dbReference type="NCBI Taxonomy" id="393310"/>
    <lineage>
        <taxon>Bacteria</taxon>
        <taxon>Pseudomonadati</taxon>
        <taxon>Pseudomonadota</taxon>
        <taxon>Alphaproteobacteria</taxon>
        <taxon>Rhodospirillales</taxon>
        <taxon>Azospirillaceae</taxon>
        <taxon>Skermanella</taxon>
    </lineage>
</organism>
<reference evidence="7 8" key="1">
    <citation type="submission" date="2019-07" db="EMBL/GenBank/DDBJ databases">
        <title>Whole genome shotgun sequence of Skermanella aerolata NBRC 106429.</title>
        <authorList>
            <person name="Hosoyama A."/>
            <person name="Uohara A."/>
            <person name="Ohji S."/>
            <person name="Ichikawa N."/>
        </authorList>
    </citation>
    <scope>NUCLEOTIDE SEQUENCE [LARGE SCALE GENOMIC DNA]</scope>
    <source>
        <strain evidence="7 8">NBRC 106429</strain>
    </source>
</reference>
<proteinExistence type="inferred from homology"/>
<dbReference type="CDD" id="cd06225">
    <property type="entry name" value="HAMP"/>
    <property type="match status" value="1"/>
</dbReference>
<evidence type="ECO:0000259" key="6">
    <source>
        <dbReference type="PROSITE" id="PS50885"/>
    </source>
</evidence>
<protein>
    <recommendedName>
        <fullName evidence="9">Methyl-accepting chemotaxis protein</fullName>
    </recommendedName>
</protein>
<evidence type="ECO:0000256" key="3">
    <source>
        <dbReference type="PROSITE-ProRule" id="PRU00284"/>
    </source>
</evidence>
<feature type="domain" description="Methyl-accepting transducer" evidence="5">
    <location>
        <begin position="296"/>
        <end position="543"/>
    </location>
</feature>
<dbReference type="SUPFAM" id="SSF58104">
    <property type="entry name" value="Methyl-accepting chemotaxis protein (MCP) signaling domain"/>
    <property type="match status" value="1"/>
</dbReference>
<dbReference type="Pfam" id="PF00672">
    <property type="entry name" value="HAMP"/>
    <property type="match status" value="1"/>
</dbReference>
<dbReference type="PROSITE" id="PS50885">
    <property type="entry name" value="HAMP"/>
    <property type="match status" value="1"/>
</dbReference>
<keyword evidence="4" id="KW-1133">Transmembrane helix</keyword>
<dbReference type="EMBL" id="BJYZ01000023">
    <property type="protein sequence ID" value="GEO40745.1"/>
    <property type="molecule type" value="Genomic_DNA"/>
</dbReference>
<dbReference type="GO" id="GO:0016020">
    <property type="term" value="C:membrane"/>
    <property type="evidence" value="ECO:0007669"/>
    <property type="project" value="InterPro"/>
</dbReference>
<evidence type="ECO:0000256" key="1">
    <source>
        <dbReference type="ARBA" id="ARBA00023224"/>
    </source>
</evidence>
<dbReference type="PROSITE" id="PS50111">
    <property type="entry name" value="CHEMOTAXIS_TRANSDUC_2"/>
    <property type="match status" value="1"/>
</dbReference>
<dbReference type="Pfam" id="PF00015">
    <property type="entry name" value="MCPsignal"/>
    <property type="match status" value="1"/>
</dbReference>
<dbReference type="Pfam" id="PF07238">
    <property type="entry name" value="PilZ"/>
    <property type="match status" value="1"/>
</dbReference>
<dbReference type="InterPro" id="IPR009875">
    <property type="entry name" value="PilZ_domain"/>
</dbReference>
<keyword evidence="1 3" id="KW-0807">Transducer</keyword>
<dbReference type="SUPFAM" id="SSF141371">
    <property type="entry name" value="PilZ domain-like"/>
    <property type="match status" value="1"/>
</dbReference>
<dbReference type="Gene3D" id="6.10.340.10">
    <property type="match status" value="1"/>
</dbReference>
<comment type="similarity">
    <text evidence="2">Belongs to the methyl-accepting chemotaxis (MCP) protein family.</text>
</comment>
<name>A0A512DW95_9PROT</name>
<dbReference type="PANTHER" id="PTHR32089:SF112">
    <property type="entry name" value="LYSOZYME-LIKE PROTEIN-RELATED"/>
    <property type="match status" value="1"/>
</dbReference>
<dbReference type="Gene3D" id="2.40.10.220">
    <property type="entry name" value="predicted glycosyltransferase like domains"/>
    <property type="match status" value="1"/>
</dbReference>
<dbReference type="SMART" id="SM00283">
    <property type="entry name" value="MA"/>
    <property type="match status" value="1"/>
</dbReference>
<accession>A0A512DW95</accession>
<comment type="caution">
    <text evidence="7">The sequence shown here is derived from an EMBL/GenBank/DDBJ whole genome shotgun (WGS) entry which is preliminary data.</text>
</comment>
<dbReference type="OrthoDB" id="8482111at2"/>
<dbReference type="Proteomes" id="UP000321523">
    <property type="component" value="Unassembled WGS sequence"/>
</dbReference>
<dbReference type="Gene3D" id="1.10.287.950">
    <property type="entry name" value="Methyl-accepting chemotaxis protein"/>
    <property type="match status" value="1"/>
</dbReference>
<dbReference type="RefSeq" id="WP_052831044.1">
    <property type="nucleotide sequence ID" value="NZ_BJYZ01000023.1"/>
</dbReference>
<feature type="transmembrane region" description="Helical" evidence="4">
    <location>
        <begin position="198"/>
        <end position="221"/>
    </location>
</feature>
<dbReference type="GO" id="GO:0007165">
    <property type="term" value="P:signal transduction"/>
    <property type="evidence" value="ECO:0007669"/>
    <property type="project" value="UniProtKB-KW"/>
</dbReference>
<dbReference type="SMART" id="SM00304">
    <property type="entry name" value="HAMP"/>
    <property type="match status" value="1"/>
</dbReference>
<keyword evidence="4" id="KW-0472">Membrane</keyword>
<keyword evidence="4" id="KW-0812">Transmembrane</keyword>
<evidence type="ECO:0008006" key="9">
    <source>
        <dbReference type="Google" id="ProtNLM"/>
    </source>
</evidence>